<dbReference type="InterPro" id="IPR004150">
    <property type="entry name" value="NAD_DNA_ligase_OB"/>
</dbReference>
<dbReference type="GO" id="GO:0003911">
    <property type="term" value="F:DNA ligase (NAD+) activity"/>
    <property type="evidence" value="ECO:0007669"/>
    <property type="project" value="UniProtKB-UniRule"/>
</dbReference>
<dbReference type="Pfam" id="PF01653">
    <property type="entry name" value="DNA_ligase_aden"/>
    <property type="match status" value="1"/>
</dbReference>
<reference evidence="10 11" key="1">
    <citation type="submission" date="2022-12" db="EMBL/GenBank/DDBJ databases">
        <title>Coexistence and Characterization of a Novel Tigecycline Resistance gene tet(X) variant and blaNDM-1 in a Pseudomonas caeni Isolate of Chicken Origin.</title>
        <authorList>
            <person name="Lu X."/>
            <person name="Zhang L."/>
            <person name="Li R."/>
            <person name="Wang Z."/>
        </authorList>
    </citation>
    <scope>NUCLEOTIDE SEQUENCE [LARGE SCALE GENOMIC DNA]</scope>
    <source>
        <strain evidence="10 11">CE14</strain>
    </source>
</reference>
<dbReference type="InterPro" id="IPR020923">
    <property type="entry name" value="DNA_ligase_B"/>
</dbReference>
<dbReference type="SUPFAM" id="SSF56091">
    <property type="entry name" value="DNA ligase/mRNA capping enzyme, catalytic domain"/>
    <property type="match status" value="1"/>
</dbReference>
<keyword evidence="8" id="KW-0732">Signal</keyword>
<evidence type="ECO:0000256" key="7">
    <source>
        <dbReference type="HAMAP-Rule" id="MF_01587"/>
    </source>
</evidence>
<evidence type="ECO:0000256" key="1">
    <source>
        <dbReference type="ARBA" id="ARBA00022598"/>
    </source>
</evidence>
<keyword evidence="5 7" id="KW-0234">DNA repair</keyword>
<dbReference type="KEGG" id="dce:O6P33_02735"/>
<keyword evidence="3 7" id="KW-0227">DNA damage</keyword>
<dbReference type="PROSITE" id="PS51257">
    <property type="entry name" value="PROKAR_LIPOPROTEIN"/>
    <property type="match status" value="1"/>
</dbReference>
<dbReference type="GO" id="GO:0006260">
    <property type="term" value="P:DNA replication"/>
    <property type="evidence" value="ECO:0007669"/>
    <property type="project" value="UniProtKB-KW"/>
</dbReference>
<dbReference type="PANTHER" id="PTHR47810">
    <property type="entry name" value="DNA LIGASE"/>
    <property type="match status" value="1"/>
</dbReference>
<comment type="catalytic activity">
    <reaction evidence="6 7">
        <text>NAD(+) + (deoxyribonucleotide)n-3'-hydroxyl + 5'-phospho-(deoxyribonucleotide)m = (deoxyribonucleotide)n+m + AMP + beta-nicotinamide D-nucleotide.</text>
        <dbReference type="EC" id="6.5.1.2"/>
    </reaction>
</comment>
<dbReference type="Gene3D" id="1.10.287.610">
    <property type="entry name" value="Helix hairpin bin"/>
    <property type="match status" value="1"/>
</dbReference>
<feature type="signal peptide" evidence="8">
    <location>
        <begin position="1"/>
        <end position="23"/>
    </location>
</feature>
<dbReference type="PANTHER" id="PTHR47810:SF1">
    <property type="entry name" value="DNA LIGASE B"/>
    <property type="match status" value="1"/>
</dbReference>
<dbReference type="AlphaFoldDB" id="A0AAE9VP96"/>
<sequence length="563" mass="62672">MLRTIVSICVGSMMLLINLSAVAACPTWTHTQAEQEISTLQQRLAVWDRSYHRDATSPIADELYDQARAQLQLWQTCFTPAAAPEPAATALQSARGSQALPFSQMGLSKLSETQLQDWMQQRADLWAQPKVDGVAVTLVYSHGQLKQVLSRGDGLSGQNWLKHAQAIAAIPKQLATQRKQITLQGELYLKQPRHIQQRDGGSSARSQVAGLLNRKQLTTSVGNTIGLFVWEWPDGPTSMPERLSTLQDLGFNDSGAYSQPIHNLAEAKHWRDYWYRTELPFASDGLVIKQSTRNIQHARSAYPPFWAVALKYPLQQALTSVTDVTFNIGRSGRITPIAHVQAVSLDDKTIRKVSLGSLTRLAKLRLSKGDHVAIALSGHAIPQLKEVVWRSPQRQTIETPHAAHYHALSCWQNSPVCQQQFLARLHWLGQKNNLAMSGLGLQTWQALVDANYISQLTDWLTLSASDLQQLPNFALKRSQHTAAAFAQAKQQPFQRWLRALGAPASITIKPGDNWHSLAALSVQDWQQQRHLGSTQAHSAWAFFQHPAVQTAALNLQNHDIDGF</sequence>
<dbReference type="Gene3D" id="2.40.50.140">
    <property type="entry name" value="Nucleic acid-binding proteins"/>
    <property type="match status" value="1"/>
</dbReference>
<evidence type="ECO:0000256" key="2">
    <source>
        <dbReference type="ARBA" id="ARBA00022705"/>
    </source>
</evidence>
<dbReference type="RefSeq" id="WP_269818718.1">
    <property type="nucleotide sequence ID" value="NZ_CP114976.1"/>
</dbReference>
<dbReference type="InterPro" id="IPR012340">
    <property type="entry name" value="NA-bd_OB-fold"/>
</dbReference>
<dbReference type="Proteomes" id="UP001212189">
    <property type="component" value="Chromosome"/>
</dbReference>
<protein>
    <recommendedName>
        <fullName evidence="7">DNA ligase B</fullName>
        <ecNumber evidence="7">6.5.1.2</ecNumber>
    </recommendedName>
    <alternativeName>
        <fullName evidence="7">Polydeoxyribonucleotide synthase [NAD(+)] B</fullName>
    </alternativeName>
</protein>
<evidence type="ECO:0000259" key="9">
    <source>
        <dbReference type="SMART" id="SM00532"/>
    </source>
</evidence>
<evidence type="ECO:0000256" key="6">
    <source>
        <dbReference type="ARBA" id="ARBA00034005"/>
    </source>
</evidence>
<dbReference type="HAMAP" id="MF_01587">
    <property type="entry name" value="DNA_ligase_B"/>
    <property type="match status" value="1"/>
</dbReference>
<dbReference type="EC" id="6.5.1.2" evidence="7"/>
<dbReference type="SMART" id="SM00532">
    <property type="entry name" value="LIGANc"/>
    <property type="match status" value="1"/>
</dbReference>
<dbReference type="Gene3D" id="3.30.470.30">
    <property type="entry name" value="DNA ligase/mRNA capping enzyme"/>
    <property type="match status" value="1"/>
</dbReference>
<dbReference type="InterPro" id="IPR013839">
    <property type="entry name" value="DNAligase_adenylation"/>
</dbReference>
<keyword evidence="11" id="KW-1185">Reference proteome</keyword>
<evidence type="ECO:0000256" key="4">
    <source>
        <dbReference type="ARBA" id="ARBA00023027"/>
    </source>
</evidence>
<organism evidence="10 11">
    <name type="scientific">Denitrificimonas caeni</name>
    <dbReference type="NCBI Taxonomy" id="521720"/>
    <lineage>
        <taxon>Bacteria</taxon>
        <taxon>Pseudomonadati</taxon>
        <taxon>Pseudomonadota</taxon>
        <taxon>Gammaproteobacteria</taxon>
        <taxon>Pseudomonadales</taxon>
        <taxon>Pseudomonadaceae</taxon>
        <taxon>Denitrificimonas</taxon>
    </lineage>
</organism>
<evidence type="ECO:0000313" key="10">
    <source>
        <dbReference type="EMBL" id="WBE25776.1"/>
    </source>
</evidence>
<gene>
    <name evidence="7 10" type="primary">ligB</name>
    <name evidence="10" type="ORF">O6P33_02735</name>
</gene>
<comment type="function">
    <text evidence="7">Catalyzes the formation of phosphodiester linkages between 5'-phosphoryl and 3'-hydroxyl groups in double-stranded DNA using NAD as a coenzyme and as the energy source for the reaction.</text>
</comment>
<dbReference type="InterPro" id="IPR013840">
    <property type="entry name" value="DNAligase_N"/>
</dbReference>
<feature type="chain" id="PRO_5042276468" description="DNA ligase B" evidence="8">
    <location>
        <begin position="24"/>
        <end position="563"/>
    </location>
</feature>
<accession>A0AAE9VP96</accession>
<dbReference type="InterPro" id="IPR050326">
    <property type="entry name" value="NAD_dep_DNA_ligaseB"/>
</dbReference>
<evidence type="ECO:0000256" key="5">
    <source>
        <dbReference type="ARBA" id="ARBA00023204"/>
    </source>
</evidence>
<keyword evidence="2 7" id="KW-0235">DNA replication</keyword>
<evidence type="ECO:0000313" key="11">
    <source>
        <dbReference type="Proteomes" id="UP001212189"/>
    </source>
</evidence>
<dbReference type="GO" id="GO:0006281">
    <property type="term" value="P:DNA repair"/>
    <property type="evidence" value="ECO:0007669"/>
    <property type="project" value="UniProtKB-KW"/>
</dbReference>
<comment type="similarity">
    <text evidence="7">Belongs to the NAD-dependent DNA ligase family. LigB subfamily.</text>
</comment>
<dbReference type="Gene3D" id="1.10.150.20">
    <property type="entry name" value="5' to 3' exonuclease, C-terminal subdomain"/>
    <property type="match status" value="1"/>
</dbReference>
<evidence type="ECO:0000256" key="8">
    <source>
        <dbReference type="SAM" id="SignalP"/>
    </source>
</evidence>
<dbReference type="SUPFAM" id="SSF47781">
    <property type="entry name" value="RuvA domain 2-like"/>
    <property type="match status" value="1"/>
</dbReference>
<dbReference type="NCBIfam" id="NF005987">
    <property type="entry name" value="PRK08097.1"/>
    <property type="match status" value="1"/>
</dbReference>
<name>A0AAE9VP96_9GAMM</name>
<feature type="active site" description="N6-AMP-lysine intermediate" evidence="7">
    <location>
        <position position="130"/>
    </location>
</feature>
<keyword evidence="4 7" id="KW-0520">NAD</keyword>
<keyword evidence="1 7" id="KW-0436">Ligase</keyword>
<dbReference type="SUPFAM" id="SSF50249">
    <property type="entry name" value="Nucleic acid-binding proteins"/>
    <property type="match status" value="1"/>
</dbReference>
<dbReference type="EMBL" id="CP114976">
    <property type="protein sequence ID" value="WBE25776.1"/>
    <property type="molecule type" value="Genomic_DNA"/>
</dbReference>
<evidence type="ECO:0000256" key="3">
    <source>
        <dbReference type="ARBA" id="ARBA00022763"/>
    </source>
</evidence>
<proteinExistence type="inferred from homology"/>
<dbReference type="Pfam" id="PF03120">
    <property type="entry name" value="OB_DNA_ligase"/>
    <property type="match status" value="1"/>
</dbReference>
<dbReference type="InterPro" id="IPR010994">
    <property type="entry name" value="RuvA_2-like"/>
</dbReference>
<feature type="domain" description="NAD-dependent DNA ligase N-terminal" evidence="9">
    <location>
        <begin position="32"/>
        <end position="433"/>
    </location>
</feature>